<feature type="active site" description="Proton donor" evidence="13">
    <location>
        <position position="344"/>
    </location>
</feature>
<accession>A0A0S4KST6</accession>
<protein>
    <recommendedName>
        <fullName evidence="11 12">Diaminopimelate decarboxylase</fullName>
        <shortName evidence="12">DAP decarboxylase</shortName>
        <shortName evidence="12">DAPDC</shortName>
        <ecNumber evidence="10 12">4.1.1.20</ecNumber>
    </recommendedName>
</protein>
<evidence type="ECO:0000256" key="4">
    <source>
        <dbReference type="ARBA" id="ARBA00022898"/>
    </source>
</evidence>
<keyword evidence="3 12" id="KW-0210">Decarboxylase</keyword>
<keyword evidence="5 12" id="KW-0457">Lysine biosynthesis</keyword>
<feature type="domain" description="Orn/DAP/Arg decarboxylase 2 N-terminal" evidence="16">
    <location>
        <begin position="35"/>
        <end position="279"/>
    </location>
</feature>
<gene>
    <name evidence="12 17" type="primary">lysA</name>
    <name evidence="17" type="ORF">NITINOP_1247</name>
</gene>
<dbReference type="PANTHER" id="PTHR43727:SF2">
    <property type="entry name" value="GROUP IV DECARBOXYLASE"/>
    <property type="match status" value="1"/>
</dbReference>
<feature type="domain" description="Orn/DAP/Arg decarboxylase 2 C-terminal" evidence="15">
    <location>
        <begin position="30"/>
        <end position="371"/>
    </location>
</feature>
<evidence type="ECO:0000256" key="8">
    <source>
        <dbReference type="ARBA" id="ARBA00060643"/>
    </source>
</evidence>
<evidence type="ECO:0000259" key="16">
    <source>
        <dbReference type="Pfam" id="PF02784"/>
    </source>
</evidence>
<dbReference type="InterPro" id="IPR000183">
    <property type="entry name" value="Orn/DAP/Arg_de-COase"/>
</dbReference>
<feature type="binding site" evidence="12">
    <location>
        <position position="239"/>
    </location>
    <ligand>
        <name>pyridoxal 5'-phosphate</name>
        <dbReference type="ChEBI" id="CHEBI:597326"/>
    </ligand>
</feature>
<comment type="subunit">
    <text evidence="12">Homodimer.</text>
</comment>
<evidence type="ECO:0000256" key="5">
    <source>
        <dbReference type="ARBA" id="ARBA00023154"/>
    </source>
</evidence>
<dbReference type="EMBL" id="LN885086">
    <property type="protein sequence ID" value="CUQ66222.1"/>
    <property type="molecule type" value="Genomic_DNA"/>
</dbReference>
<comment type="pathway">
    <text evidence="8 12 14">Amino-acid biosynthesis; L-lysine biosynthesis via DAP pathway; L-lysine from DL-2,6-diaminopimelate: step 1/1.</text>
</comment>
<dbReference type="InterPro" id="IPR022657">
    <property type="entry name" value="De-COase2_CS"/>
</dbReference>
<dbReference type="Gene3D" id="3.20.20.10">
    <property type="entry name" value="Alanine racemase"/>
    <property type="match status" value="1"/>
</dbReference>
<dbReference type="FunFam" id="3.20.20.10:FF:000003">
    <property type="entry name" value="Diaminopimelate decarboxylase"/>
    <property type="match status" value="1"/>
</dbReference>
<evidence type="ECO:0000256" key="3">
    <source>
        <dbReference type="ARBA" id="ARBA00022793"/>
    </source>
</evidence>
<evidence type="ECO:0000256" key="11">
    <source>
        <dbReference type="ARBA" id="ARBA00074972"/>
    </source>
</evidence>
<evidence type="ECO:0000256" key="13">
    <source>
        <dbReference type="PIRSR" id="PIRSR600183-50"/>
    </source>
</evidence>
<evidence type="ECO:0000259" key="15">
    <source>
        <dbReference type="Pfam" id="PF00278"/>
    </source>
</evidence>
<evidence type="ECO:0000256" key="1">
    <source>
        <dbReference type="ARBA" id="ARBA00001933"/>
    </source>
</evidence>
<evidence type="ECO:0000256" key="7">
    <source>
        <dbReference type="ARBA" id="ARBA00050464"/>
    </source>
</evidence>
<comment type="similarity">
    <text evidence="9 12">Belongs to the Orn/Lys/Arg decarboxylase class-II family. LysA subfamily.</text>
</comment>
<evidence type="ECO:0000256" key="12">
    <source>
        <dbReference type="HAMAP-Rule" id="MF_02120"/>
    </source>
</evidence>
<feature type="binding site" evidence="12">
    <location>
        <position position="312"/>
    </location>
    <ligand>
        <name>substrate</name>
    </ligand>
</feature>
<dbReference type="Pfam" id="PF00278">
    <property type="entry name" value="Orn_DAP_Arg_deC"/>
    <property type="match status" value="1"/>
</dbReference>
<dbReference type="GO" id="GO:0008836">
    <property type="term" value="F:diaminopimelate decarboxylase activity"/>
    <property type="evidence" value="ECO:0007669"/>
    <property type="project" value="UniProtKB-UniRule"/>
</dbReference>
<dbReference type="InterPro" id="IPR002986">
    <property type="entry name" value="DAP_deCOOHase_LysA"/>
</dbReference>
<evidence type="ECO:0000256" key="14">
    <source>
        <dbReference type="RuleBase" id="RU003738"/>
    </source>
</evidence>
<dbReference type="GO" id="GO:0009089">
    <property type="term" value="P:lysine biosynthetic process via diaminopimelate"/>
    <property type="evidence" value="ECO:0007669"/>
    <property type="project" value="UniProtKB-UniRule"/>
</dbReference>
<keyword evidence="6 12" id="KW-0456">Lyase</keyword>
<feature type="binding site" evidence="12">
    <location>
        <position position="373"/>
    </location>
    <ligand>
        <name>pyridoxal 5'-phosphate</name>
        <dbReference type="ChEBI" id="CHEBI:597326"/>
    </ligand>
</feature>
<comment type="catalytic activity">
    <reaction evidence="7 12 14">
        <text>meso-2,6-diaminopimelate + H(+) = L-lysine + CO2</text>
        <dbReference type="Rhea" id="RHEA:15101"/>
        <dbReference type="ChEBI" id="CHEBI:15378"/>
        <dbReference type="ChEBI" id="CHEBI:16526"/>
        <dbReference type="ChEBI" id="CHEBI:32551"/>
        <dbReference type="ChEBI" id="CHEBI:57791"/>
        <dbReference type="EC" id="4.1.1.20"/>
    </reaction>
</comment>
<dbReference type="PANTHER" id="PTHR43727">
    <property type="entry name" value="DIAMINOPIMELATE DECARBOXYLASE"/>
    <property type="match status" value="1"/>
</dbReference>
<comment type="cofactor">
    <cofactor evidence="1 12 13 14">
        <name>pyridoxal 5'-phosphate</name>
        <dbReference type="ChEBI" id="CHEBI:597326"/>
    </cofactor>
</comment>
<organism evidence="17 18">
    <name type="scientific">Candidatus Nitrospira inopinata</name>
    <dbReference type="NCBI Taxonomy" id="1715989"/>
    <lineage>
        <taxon>Bacteria</taxon>
        <taxon>Pseudomonadati</taxon>
        <taxon>Nitrospirota</taxon>
        <taxon>Nitrospiria</taxon>
        <taxon>Nitrospirales</taxon>
        <taxon>Nitrospiraceae</taxon>
        <taxon>Nitrospira</taxon>
    </lineage>
</organism>
<dbReference type="InterPro" id="IPR022643">
    <property type="entry name" value="De-COase2_C"/>
</dbReference>
<dbReference type="FunFam" id="2.40.37.10:FF:000003">
    <property type="entry name" value="Diaminopimelate decarboxylase"/>
    <property type="match status" value="1"/>
</dbReference>
<dbReference type="NCBIfam" id="TIGR01048">
    <property type="entry name" value="lysA"/>
    <property type="match status" value="1"/>
</dbReference>
<dbReference type="PRINTS" id="PR01179">
    <property type="entry name" value="ODADCRBXLASE"/>
</dbReference>
<dbReference type="GO" id="GO:0030170">
    <property type="term" value="F:pyridoxal phosphate binding"/>
    <property type="evidence" value="ECO:0007669"/>
    <property type="project" value="UniProtKB-UniRule"/>
</dbReference>
<dbReference type="InterPro" id="IPR029066">
    <property type="entry name" value="PLP-binding_barrel"/>
</dbReference>
<dbReference type="PROSITE" id="PS00878">
    <property type="entry name" value="ODR_DC_2_1"/>
    <property type="match status" value="1"/>
</dbReference>
<dbReference type="InterPro" id="IPR009006">
    <property type="entry name" value="Ala_racemase/Decarboxylase_C"/>
</dbReference>
<comment type="function">
    <text evidence="12">Specifically catalyzes the decarboxylation of meso-diaminopimelate (meso-DAP) to L-lysine.</text>
</comment>
<evidence type="ECO:0000256" key="6">
    <source>
        <dbReference type="ARBA" id="ARBA00023239"/>
    </source>
</evidence>
<dbReference type="InterPro" id="IPR022644">
    <property type="entry name" value="De-COase2_N"/>
</dbReference>
<dbReference type="InterPro" id="IPR022653">
    <property type="entry name" value="De-COase2_pyr-phos_BS"/>
</dbReference>
<dbReference type="SUPFAM" id="SSF51419">
    <property type="entry name" value="PLP-binding barrel"/>
    <property type="match status" value="1"/>
</dbReference>
<dbReference type="Proteomes" id="UP000066284">
    <property type="component" value="Chromosome 1"/>
</dbReference>
<keyword evidence="2 12" id="KW-0028">Amino-acid biosynthesis</keyword>
<dbReference type="Gene3D" id="2.40.37.10">
    <property type="entry name" value="Lyase, Ornithine Decarboxylase, Chain A, domain 1"/>
    <property type="match status" value="1"/>
</dbReference>
<dbReference type="HAMAP" id="MF_02120">
    <property type="entry name" value="LysA"/>
    <property type="match status" value="1"/>
</dbReference>
<feature type="binding site" evidence="12">
    <location>
        <position position="316"/>
    </location>
    <ligand>
        <name>substrate</name>
    </ligand>
</feature>
<feature type="binding site" evidence="12">
    <location>
        <position position="345"/>
    </location>
    <ligand>
        <name>substrate</name>
    </ligand>
</feature>
<feature type="modified residue" description="N6-(pyridoxal phosphate)lysine" evidence="12 13">
    <location>
        <position position="60"/>
    </location>
</feature>
<dbReference type="CDD" id="cd06828">
    <property type="entry name" value="PLPDE_III_DapDC"/>
    <property type="match status" value="1"/>
</dbReference>
<dbReference type="KEGG" id="nio:NITINOP_1247"/>
<dbReference type="AlphaFoldDB" id="A0A0S4KST6"/>
<feature type="binding site" evidence="12">
    <location>
        <begin position="273"/>
        <end position="276"/>
    </location>
    <ligand>
        <name>pyridoxal 5'-phosphate</name>
        <dbReference type="ChEBI" id="CHEBI:597326"/>
    </ligand>
</feature>
<dbReference type="RefSeq" id="WP_062484128.1">
    <property type="nucleotide sequence ID" value="NZ_LN885086.1"/>
</dbReference>
<evidence type="ECO:0000256" key="2">
    <source>
        <dbReference type="ARBA" id="ARBA00022605"/>
    </source>
</evidence>
<reference evidence="18" key="1">
    <citation type="submission" date="2015-09" db="EMBL/GenBank/DDBJ databases">
        <authorList>
            <person name="Daims H."/>
        </authorList>
    </citation>
    <scope>NUCLEOTIDE SEQUENCE [LARGE SCALE GENOMIC DNA]</scope>
</reference>
<dbReference type="PRINTS" id="PR01181">
    <property type="entry name" value="DAPDCRBXLASE"/>
</dbReference>
<dbReference type="OrthoDB" id="9802241at2"/>
<name>A0A0S4KST6_9BACT</name>
<evidence type="ECO:0000313" key="17">
    <source>
        <dbReference type="EMBL" id="CUQ66222.1"/>
    </source>
</evidence>
<evidence type="ECO:0000256" key="9">
    <source>
        <dbReference type="ARBA" id="ARBA00060983"/>
    </source>
</evidence>
<dbReference type="EC" id="4.1.1.20" evidence="10 12"/>
<keyword evidence="4 12" id="KW-0663">Pyridoxal phosphate</keyword>
<feature type="binding site" evidence="12">
    <location>
        <position position="373"/>
    </location>
    <ligand>
        <name>substrate</name>
    </ligand>
</feature>
<dbReference type="UniPathway" id="UPA00034">
    <property type="reaction ID" value="UER00027"/>
</dbReference>
<sequence length="420" mass="45591">MNFFEYREGELYCEDVPINRIAKEVGTPCYIYSHATLVRHIRAYDQAFSNIPHLIAFAMKANSNLAILRLMAKEGSGADIVSGGELFRALKAGIPPSKIVFAGVGKSPDEIREALQADILMFNVESAAEIRAINDVAASMGKPARIALRINPDVDPKTHPYISTGMKKSKFGIAADRALEEYRAAAALSHIDVCGVHAHIGSQLTDVTPFVDSLKKVVALLETLKSQGIDIRYLNIGGGLGITYAEEKPPLPHELADAVSPLVKDLGVTLVMEPGRVIVGNAGVLVTTVLYEKTGETKRFAIVDAAMNDLIRPSLYGAYHEIRPVNQQAGLRTKQLMDVVGPVCESGDFLAKDRMLASVKPGELLAVMSAGAYGFVMASNYNSRPRAPEVLVKGADFHVIRARETYDDLIKGETIPEFLQ</sequence>
<dbReference type="Pfam" id="PF02784">
    <property type="entry name" value="Orn_Arg_deC_N"/>
    <property type="match status" value="1"/>
</dbReference>
<evidence type="ECO:0000256" key="10">
    <source>
        <dbReference type="ARBA" id="ARBA00066427"/>
    </source>
</evidence>
<dbReference type="STRING" id="1715989.NITINOP_1247"/>
<feature type="binding site" evidence="12">
    <location>
        <position position="276"/>
    </location>
    <ligand>
        <name>substrate</name>
    </ligand>
</feature>
<evidence type="ECO:0000313" key="18">
    <source>
        <dbReference type="Proteomes" id="UP000066284"/>
    </source>
</evidence>
<proteinExistence type="inferred from homology"/>
<dbReference type="SUPFAM" id="SSF50621">
    <property type="entry name" value="Alanine racemase C-terminal domain-like"/>
    <property type="match status" value="1"/>
</dbReference>
<keyword evidence="18" id="KW-1185">Reference proteome</keyword>
<dbReference type="PROSITE" id="PS00879">
    <property type="entry name" value="ODR_DC_2_2"/>
    <property type="match status" value="1"/>
</dbReference>